<name>A0A9W8HYF7_9FUNG</name>
<comment type="caution">
    <text evidence="2">The sequence shown here is derived from an EMBL/GenBank/DDBJ whole genome shotgun (WGS) entry which is preliminary data.</text>
</comment>
<proteinExistence type="predicted"/>
<keyword evidence="3" id="KW-1185">Reference proteome</keyword>
<feature type="chain" id="PRO_5040893091" evidence="1">
    <location>
        <begin position="18"/>
        <end position="91"/>
    </location>
</feature>
<dbReference type="AlphaFoldDB" id="A0A9W8HYF7"/>
<reference evidence="2" key="1">
    <citation type="submission" date="2022-07" db="EMBL/GenBank/DDBJ databases">
        <title>Phylogenomic reconstructions and comparative analyses of Kickxellomycotina fungi.</title>
        <authorList>
            <person name="Reynolds N.K."/>
            <person name="Stajich J.E."/>
            <person name="Barry K."/>
            <person name="Grigoriev I.V."/>
            <person name="Crous P."/>
            <person name="Smith M.E."/>
        </authorList>
    </citation>
    <scope>NUCLEOTIDE SEQUENCE</scope>
    <source>
        <strain evidence="2">NRRL 1565</strain>
    </source>
</reference>
<dbReference type="Proteomes" id="UP001140094">
    <property type="component" value="Unassembled WGS sequence"/>
</dbReference>
<organism evidence="2 3">
    <name type="scientific">Coemansia guatemalensis</name>
    <dbReference type="NCBI Taxonomy" id="2761395"/>
    <lineage>
        <taxon>Eukaryota</taxon>
        <taxon>Fungi</taxon>
        <taxon>Fungi incertae sedis</taxon>
        <taxon>Zoopagomycota</taxon>
        <taxon>Kickxellomycotina</taxon>
        <taxon>Kickxellomycetes</taxon>
        <taxon>Kickxellales</taxon>
        <taxon>Kickxellaceae</taxon>
        <taxon>Coemansia</taxon>
    </lineage>
</organism>
<protein>
    <submittedName>
        <fullName evidence="2">Uncharacterized protein</fullName>
    </submittedName>
</protein>
<dbReference type="EMBL" id="JANBUO010000044">
    <property type="protein sequence ID" value="KAJ2808521.1"/>
    <property type="molecule type" value="Genomic_DNA"/>
</dbReference>
<accession>A0A9W8HYF7</accession>
<evidence type="ECO:0000256" key="1">
    <source>
        <dbReference type="SAM" id="SignalP"/>
    </source>
</evidence>
<keyword evidence="1" id="KW-0732">Signal</keyword>
<gene>
    <name evidence="2" type="ORF">H4R20_000848</name>
</gene>
<feature type="signal peptide" evidence="1">
    <location>
        <begin position="1"/>
        <end position="17"/>
    </location>
</feature>
<sequence>MQSFTVALAATAALAAANKAPAGDHQKVYTTVYGGNYVPYAQPVAAQPVSVVQNAAAAEPTVTETVTNGAASNAMSLGAAFLAGTALLSYF</sequence>
<evidence type="ECO:0000313" key="3">
    <source>
        <dbReference type="Proteomes" id="UP001140094"/>
    </source>
</evidence>
<evidence type="ECO:0000313" key="2">
    <source>
        <dbReference type="EMBL" id="KAJ2808521.1"/>
    </source>
</evidence>